<accession>A0A1A8H2V9</accession>
<dbReference type="EMBL" id="HAEC01008859">
    <property type="protein sequence ID" value="SBQ77075.1"/>
    <property type="molecule type" value="Transcribed_RNA"/>
</dbReference>
<name>A0A1A8H2V9_9TELE</name>
<organism evidence="1">
    <name type="scientific">Nothobranchius korthausae</name>
    <dbReference type="NCBI Taxonomy" id="1143690"/>
    <lineage>
        <taxon>Eukaryota</taxon>
        <taxon>Metazoa</taxon>
        <taxon>Chordata</taxon>
        <taxon>Craniata</taxon>
        <taxon>Vertebrata</taxon>
        <taxon>Euteleostomi</taxon>
        <taxon>Actinopterygii</taxon>
        <taxon>Neopterygii</taxon>
        <taxon>Teleostei</taxon>
        <taxon>Neoteleostei</taxon>
        <taxon>Acanthomorphata</taxon>
        <taxon>Ovalentaria</taxon>
        <taxon>Atherinomorphae</taxon>
        <taxon>Cyprinodontiformes</taxon>
        <taxon>Nothobranchiidae</taxon>
        <taxon>Nothobranchius</taxon>
    </lineage>
</organism>
<feature type="non-terminal residue" evidence="1">
    <location>
        <position position="1"/>
    </location>
</feature>
<gene>
    <name evidence="1" type="primary">Nfu_g_1_010861</name>
</gene>
<sequence>SLLEIMTLHPRYPNHDRQPTFDKQERSFSTLQAKAGGSKVLCFAVRSPCTINRGTSTTPTDLQ</sequence>
<reference evidence="1" key="2">
    <citation type="submission" date="2016-06" db="EMBL/GenBank/DDBJ databases">
        <title>The genome of a short-lived fish provides insights into sex chromosome evolution and the genetic control of aging.</title>
        <authorList>
            <person name="Reichwald K."/>
            <person name="Felder M."/>
            <person name="Petzold A."/>
            <person name="Koch P."/>
            <person name="Groth M."/>
            <person name="Platzer M."/>
        </authorList>
    </citation>
    <scope>NUCLEOTIDE SEQUENCE</scope>
    <source>
        <tissue evidence="1">Brain</tissue>
    </source>
</reference>
<dbReference type="AlphaFoldDB" id="A0A1A8H2V9"/>
<proteinExistence type="predicted"/>
<evidence type="ECO:0000313" key="1">
    <source>
        <dbReference type="EMBL" id="SBQ77075.1"/>
    </source>
</evidence>
<reference evidence="1" key="1">
    <citation type="submission" date="2016-05" db="EMBL/GenBank/DDBJ databases">
        <authorList>
            <person name="Lavstsen T."/>
            <person name="Jespersen J.S."/>
        </authorList>
    </citation>
    <scope>NUCLEOTIDE SEQUENCE</scope>
    <source>
        <tissue evidence="1">Brain</tissue>
    </source>
</reference>
<protein>
    <submittedName>
        <fullName evidence="1">Uncharacterized protein</fullName>
    </submittedName>
</protein>